<sequence length="287" mass="31354">MFRMRILAQGQRALRPRSGVVSRNVRFASQDAGGAATQSPGGIGGLAGGVVGGFTATAIMYSYYHFSGAKSTIQAAQQYKSYADSATDSLKVKFEEQTPDANQALQTLKEAAQKYASFIPGARQYVDAAFKDLESVKQKHGDEVDKIVSEAYGELRDVSKQGMNLEAAGQVWSVLSKHLERLFSLGGDAAEDILNNHPELKQKLGGSTDQLKQLGEKYGPKAKQQVDETWKQVQDIINTGLRPDNIEKIRSLVQDRAKEIRKMGEEVYSKEVKSESSGGESTEGEKK</sequence>
<accession>A0AAV9PE20</accession>
<dbReference type="AlphaFoldDB" id="A0AAV9PE20"/>
<reference evidence="2 3" key="1">
    <citation type="submission" date="2023-08" db="EMBL/GenBank/DDBJ databases">
        <title>Black Yeasts Isolated from many extreme environments.</title>
        <authorList>
            <person name="Coleine C."/>
            <person name="Stajich J.E."/>
            <person name="Selbmann L."/>
        </authorList>
    </citation>
    <scope>NUCLEOTIDE SEQUENCE [LARGE SCALE GENOMIC DNA]</scope>
    <source>
        <strain evidence="2 3">CCFEE 5935</strain>
    </source>
</reference>
<feature type="region of interest" description="Disordered" evidence="1">
    <location>
        <begin position="263"/>
        <end position="287"/>
    </location>
</feature>
<evidence type="ECO:0000256" key="1">
    <source>
        <dbReference type="SAM" id="MobiDB-lite"/>
    </source>
</evidence>
<evidence type="ECO:0000313" key="2">
    <source>
        <dbReference type="EMBL" id="KAK5170078.1"/>
    </source>
</evidence>
<feature type="compositionally biased region" description="Basic and acidic residues" evidence="1">
    <location>
        <begin position="263"/>
        <end position="274"/>
    </location>
</feature>
<dbReference type="Proteomes" id="UP001337655">
    <property type="component" value="Unassembled WGS sequence"/>
</dbReference>
<protein>
    <submittedName>
        <fullName evidence="2">Uncharacterized protein</fullName>
    </submittedName>
</protein>
<dbReference type="RefSeq" id="XP_064659276.1">
    <property type="nucleotide sequence ID" value="XM_064801915.1"/>
</dbReference>
<keyword evidence="3" id="KW-1185">Reference proteome</keyword>
<evidence type="ECO:0000313" key="3">
    <source>
        <dbReference type="Proteomes" id="UP001337655"/>
    </source>
</evidence>
<organism evidence="2 3">
    <name type="scientific">Saxophila tyrrhenica</name>
    <dbReference type="NCBI Taxonomy" id="1690608"/>
    <lineage>
        <taxon>Eukaryota</taxon>
        <taxon>Fungi</taxon>
        <taxon>Dikarya</taxon>
        <taxon>Ascomycota</taxon>
        <taxon>Pezizomycotina</taxon>
        <taxon>Dothideomycetes</taxon>
        <taxon>Dothideomycetidae</taxon>
        <taxon>Mycosphaerellales</taxon>
        <taxon>Extremaceae</taxon>
        <taxon>Saxophila</taxon>
    </lineage>
</organism>
<gene>
    <name evidence="2" type="ORF">LTR77_004662</name>
</gene>
<dbReference type="GeneID" id="89926007"/>
<comment type="caution">
    <text evidence="2">The sequence shown here is derived from an EMBL/GenBank/DDBJ whole genome shotgun (WGS) entry which is preliminary data.</text>
</comment>
<name>A0AAV9PE20_9PEZI</name>
<dbReference type="EMBL" id="JAVRRT010000007">
    <property type="protein sequence ID" value="KAK5170078.1"/>
    <property type="molecule type" value="Genomic_DNA"/>
</dbReference>
<proteinExistence type="predicted"/>